<protein>
    <recommendedName>
        <fullName evidence="2">Tail specific protease domain-containing protein</fullName>
    </recommendedName>
</protein>
<feature type="domain" description="Tail specific protease" evidence="2">
    <location>
        <begin position="85"/>
        <end position="308"/>
    </location>
</feature>
<evidence type="ECO:0000259" key="2">
    <source>
        <dbReference type="SMART" id="SM00245"/>
    </source>
</evidence>
<dbReference type="SUPFAM" id="SSF52096">
    <property type="entry name" value="ClpP/crotonase"/>
    <property type="match status" value="1"/>
</dbReference>
<dbReference type="STRING" id="421531.IX38_20100"/>
<dbReference type="Proteomes" id="UP000028703">
    <property type="component" value="Unassembled WGS sequence"/>
</dbReference>
<dbReference type="GO" id="GO:0004175">
    <property type="term" value="F:endopeptidase activity"/>
    <property type="evidence" value="ECO:0007669"/>
    <property type="project" value="TreeGrafter"/>
</dbReference>
<dbReference type="SMART" id="SM00245">
    <property type="entry name" value="TSPc"/>
    <property type="match status" value="1"/>
</dbReference>
<reference evidence="3 4" key="1">
    <citation type="submission" date="2014-07" db="EMBL/GenBank/DDBJ databases">
        <title>Genome of Chryseobacterium luteum DSM 18605.</title>
        <authorList>
            <person name="Stropko S.J."/>
            <person name="Pipes S.E."/>
            <person name="Newman J.D."/>
        </authorList>
    </citation>
    <scope>NUCLEOTIDE SEQUENCE [LARGE SCALE GENOMIC DNA]</scope>
    <source>
        <strain evidence="3 4">DSM 18605</strain>
    </source>
</reference>
<dbReference type="AlphaFoldDB" id="A0A085YZG7"/>
<name>A0A085YZG7_9FLAO</name>
<sequence length="326" mass="36851">MKRFCFLITGFLIFSHIYTQAQTDSVKNYVISALDLMKAKSVNKHRINWDSLYTDSRKKAENLHTVRDTYPLIKNILGTLKDAHSNFFPPEMVQAYTLGYRATGQAFPVIEAKMTENQLAYINIPGIACYHFAEWDEFVNTFYQKIEELNSHNPKGWILDLRDNGGGMFYPMLAAMSPMLDRQKAIGTVDAEGEYSFFKYDSDGNLFEGKQLVHYFNVKKAPQRITKPIVVMVSRKTSSSGEFCTVAFAGQKNTTVIGRNTMGLTSGNQEYKLSDGAFLVLTTGNIVDRTKKEYSEVGQGFSPQVQLKDLSDAGYMKAAYDILLKK</sequence>
<organism evidence="3 4">
    <name type="scientific">Chryseobacterium luteum</name>
    <dbReference type="NCBI Taxonomy" id="421531"/>
    <lineage>
        <taxon>Bacteria</taxon>
        <taxon>Pseudomonadati</taxon>
        <taxon>Bacteroidota</taxon>
        <taxon>Flavobacteriia</taxon>
        <taxon>Flavobacteriales</taxon>
        <taxon>Weeksellaceae</taxon>
        <taxon>Chryseobacterium group</taxon>
        <taxon>Chryseobacterium</taxon>
    </lineage>
</organism>
<dbReference type="OrthoDB" id="7314861at2"/>
<dbReference type="GO" id="GO:0030288">
    <property type="term" value="C:outer membrane-bounded periplasmic space"/>
    <property type="evidence" value="ECO:0007669"/>
    <property type="project" value="TreeGrafter"/>
</dbReference>
<dbReference type="Gene3D" id="3.30.750.44">
    <property type="match status" value="1"/>
</dbReference>
<dbReference type="PANTHER" id="PTHR32060:SF30">
    <property type="entry name" value="CARBOXY-TERMINAL PROCESSING PROTEASE CTPA"/>
    <property type="match status" value="1"/>
</dbReference>
<dbReference type="CDD" id="cd06567">
    <property type="entry name" value="Peptidase_S41"/>
    <property type="match status" value="1"/>
</dbReference>
<gene>
    <name evidence="3" type="ORF">IX38_20100</name>
</gene>
<accession>A0A085YZG7</accession>
<dbReference type="GO" id="GO:0007165">
    <property type="term" value="P:signal transduction"/>
    <property type="evidence" value="ECO:0007669"/>
    <property type="project" value="TreeGrafter"/>
</dbReference>
<dbReference type="InterPro" id="IPR029045">
    <property type="entry name" value="ClpP/crotonase-like_dom_sf"/>
</dbReference>
<keyword evidence="4" id="KW-1185">Reference proteome</keyword>
<dbReference type="Gene3D" id="3.90.226.10">
    <property type="entry name" value="2-enoyl-CoA Hydratase, Chain A, domain 1"/>
    <property type="match status" value="1"/>
</dbReference>
<dbReference type="GO" id="GO:0008236">
    <property type="term" value="F:serine-type peptidase activity"/>
    <property type="evidence" value="ECO:0007669"/>
    <property type="project" value="InterPro"/>
</dbReference>
<dbReference type="PANTHER" id="PTHR32060">
    <property type="entry name" value="TAIL-SPECIFIC PROTEASE"/>
    <property type="match status" value="1"/>
</dbReference>
<dbReference type="Pfam" id="PF03572">
    <property type="entry name" value="Peptidase_S41"/>
    <property type="match status" value="1"/>
</dbReference>
<evidence type="ECO:0000313" key="4">
    <source>
        <dbReference type="Proteomes" id="UP000028703"/>
    </source>
</evidence>
<keyword evidence="1" id="KW-0732">Signal</keyword>
<comment type="caution">
    <text evidence="3">The sequence shown here is derived from an EMBL/GenBank/DDBJ whole genome shotgun (WGS) entry which is preliminary data.</text>
</comment>
<dbReference type="RefSeq" id="WP_034707550.1">
    <property type="nucleotide sequence ID" value="NZ_JPRO01000024.1"/>
</dbReference>
<dbReference type="eggNOG" id="COG0793">
    <property type="taxonomic scope" value="Bacteria"/>
</dbReference>
<feature type="signal peptide" evidence="1">
    <location>
        <begin position="1"/>
        <end position="21"/>
    </location>
</feature>
<proteinExistence type="predicted"/>
<dbReference type="EMBL" id="JPRO01000024">
    <property type="protein sequence ID" value="KFE97580.1"/>
    <property type="molecule type" value="Genomic_DNA"/>
</dbReference>
<feature type="chain" id="PRO_5001800169" description="Tail specific protease domain-containing protein" evidence="1">
    <location>
        <begin position="22"/>
        <end position="326"/>
    </location>
</feature>
<dbReference type="InterPro" id="IPR005151">
    <property type="entry name" value="Tail-specific_protease"/>
</dbReference>
<dbReference type="GO" id="GO:0006508">
    <property type="term" value="P:proteolysis"/>
    <property type="evidence" value="ECO:0007669"/>
    <property type="project" value="InterPro"/>
</dbReference>
<evidence type="ECO:0000313" key="3">
    <source>
        <dbReference type="EMBL" id="KFE97580.1"/>
    </source>
</evidence>
<evidence type="ECO:0000256" key="1">
    <source>
        <dbReference type="SAM" id="SignalP"/>
    </source>
</evidence>